<feature type="domain" description="Laminin EGF-like" evidence="17">
    <location>
        <begin position="420"/>
        <end position="464"/>
    </location>
</feature>
<feature type="disulfide bond" evidence="12">
    <location>
        <begin position="486"/>
        <end position="495"/>
    </location>
</feature>
<keyword evidence="8 12" id="KW-1015">Disulfide bond</keyword>
<feature type="disulfide bond" evidence="12">
    <location>
        <begin position="579"/>
        <end position="588"/>
    </location>
</feature>
<feature type="disulfide bond" evidence="12">
    <location>
        <begin position="1622"/>
        <end position="1639"/>
    </location>
</feature>
<gene>
    <name evidence="20" type="primary">epi-1</name>
    <name evidence="20" type="ORF">Tcan_12794</name>
</gene>
<dbReference type="STRING" id="6265.A0A0B2UTI6"/>
<dbReference type="GO" id="GO:0005604">
    <property type="term" value="C:basement membrane"/>
    <property type="evidence" value="ECO:0007669"/>
    <property type="project" value="UniProtKB-SubCell"/>
</dbReference>
<feature type="domain" description="Laminin EGF-like" evidence="17">
    <location>
        <begin position="650"/>
        <end position="699"/>
    </location>
</feature>
<feature type="disulfide bond" evidence="12">
    <location>
        <begin position="533"/>
        <end position="542"/>
    </location>
</feature>
<dbReference type="Gene3D" id="2.10.25.10">
    <property type="entry name" value="Laminin"/>
    <property type="match status" value="21"/>
</dbReference>
<feature type="domain" description="Laminin EGF-like" evidence="17">
    <location>
        <begin position="558"/>
        <end position="603"/>
    </location>
</feature>
<feature type="disulfide bond" evidence="12">
    <location>
        <begin position="514"/>
        <end position="531"/>
    </location>
</feature>
<dbReference type="SMART" id="SM00136">
    <property type="entry name" value="LamNT"/>
    <property type="match status" value="1"/>
</dbReference>
<dbReference type="InterPro" id="IPR000034">
    <property type="entry name" value="Laminin_IV"/>
</dbReference>
<feature type="disulfide bond" evidence="12">
    <location>
        <begin position="2044"/>
        <end position="2058"/>
    </location>
</feature>
<dbReference type="GO" id="GO:0007155">
    <property type="term" value="P:cell adhesion"/>
    <property type="evidence" value="ECO:0007669"/>
    <property type="project" value="InterPro"/>
</dbReference>
<feature type="domain" description="Laminin G" evidence="16">
    <location>
        <begin position="3697"/>
        <end position="3875"/>
    </location>
</feature>
<dbReference type="GO" id="GO:0071711">
    <property type="term" value="P:basement membrane organization"/>
    <property type="evidence" value="ECO:0007669"/>
    <property type="project" value="UniProtKB-ARBA"/>
</dbReference>
<comment type="subunit">
    <text evidence="11">Laminin is a complex glycoprotein, consisting of three different polypeptide chains (alpha, beta, gamma), which are bound to each other by disulfide bonds into a cross-shaped molecule comprising one long and three short arms with globules at each end.</text>
</comment>
<evidence type="ECO:0000256" key="9">
    <source>
        <dbReference type="ARBA" id="ARBA00023180"/>
    </source>
</evidence>
<evidence type="ECO:0000313" key="21">
    <source>
        <dbReference type="Proteomes" id="UP000031036"/>
    </source>
</evidence>
<feature type="disulfide bond" evidence="12">
    <location>
        <begin position="1410"/>
        <end position="1427"/>
    </location>
</feature>
<evidence type="ECO:0000256" key="1">
    <source>
        <dbReference type="ARBA" id="ARBA00004302"/>
    </source>
</evidence>
<feature type="disulfide bond" evidence="12">
    <location>
        <begin position="625"/>
        <end position="634"/>
    </location>
</feature>
<keyword evidence="10 12" id="KW-0424">Laminin EGF-like domain</keyword>
<dbReference type="FunFam" id="2.10.25.10:FF:000135">
    <property type="entry name" value="Laminin subunit beta 4"/>
    <property type="match status" value="1"/>
</dbReference>
<dbReference type="GO" id="GO:0007411">
    <property type="term" value="P:axon guidance"/>
    <property type="evidence" value="ECO:0007669"/>
    <property type="project" value="TreeGrafter"/>
</dbReference>
<dbReference type="Pfam" id="PF00054">
    <property type="entry name" value="Laminin_G_1"/>
    <property type="match status" value="1"/>
</dbReference>
<dbReference type="GO" id="GO:0005201">
    <property type="term" value="F:extracellular matrix structural constituent"/>
    <property type="evidence" value="ECO:0007669"/>
    <property type="project" value="TreeGrafter"/>
</dbReference>
<evidence type="ECO:0000313" key="20">
    <source>
        <dbReference type="EMBL" id="KHN72422.1"/>
    </source>
</evidence>
<feature type="domain" description="Laminin G" evidence="16">
    <location>
        <begin position="3147"/>
        <end position="3309"/>
    </location>
</feature>
<dbReference type="InterPro" id="IPR013320">
    <property type="entry name" value="ConA-like_dom_sf"/>
</dbReference>
<dbReference type="CDD" id="cd02795">
    <property type="entry name" value="CBM6-CBM35-CBM36_like"/>
    <property type="match status" value="1"/>
</dbReference>
<feature type="domain" description="Laminin EGF-like" evidence="17">
    <location>
        <begin position="2061"/>
        <end position="2107"/>
    </location>
</feature>
<dbReference type="FunFam" id="2.10.25.10:FF:000209">
    <property type="entry name" value="Laminin subunit alpha 5"/>
    <property type="match status" value="1"/>
</dbReference>
<feature type="domain" description="Laminin EGF-like" evidence="17">
    <location>
        <begin position="465"/>
        <end position="511"/>
    </location>
</feature>
<dbReference type="SMART" id="SM00180">
    <property type="entry name" value="EGF_Lam"/>
    <property type="match status" value="22"/>
</dbReference>
<feature type="disulfide bond" evidence="12">
    <location>
        <begin position="2032"/>
        <end position="2041"/>
    </location>
</feature>
<feature type="domain" description="Laminin EGF-like" evidence="17">
    <location>
        <begin position="2008"/>
        <end position="2060"/>
    </location>
</feature>
<dbReference type="SUPFAM" id="SSF57196">
    <property type="entry name" value="EGF/Laminin"/>
    <property type="match status" value="20"/>
</dbReference>
<feature type="domain" description="Laminin EGF-like" evidence="17">
    <location>
        <begin position="1527"/>
        <end position="1571"/>
    </location>
</feature>
<keyword evidence="9" id="KW-0325">Glycoprotein</keyword>
<feature type="disulfide bond" evidence="12">
    <location>
        <begin position="560"/>
        <end position="577"/>
    </location>
</feature>
<dbReference type="InterPro" id="IPR001791">
    <property type="entry name" value="Laminin_G"/>
</dbReference>
<keyword evidence="6" id="KW-0084">Basement membrane</keyword>
<proteinExistence type="predicted"/>
<name>A0A0B2UTI6_TOXCA</name>
<feature type="coiled-coil region" evidence="13">
    <location>
        <begin position="2620"/>
        <end position="2647"/>
    </location>
</feature>
<dbReference type="InterPro" id="IPR002049">
    <property type="entry name" value="LE_dom"/>
</dbReference>
<evidence type="ECO:0000256" key="5">
    <source>
        <dbReference type="ARBA" id="ARBA00022737"/>
    </source>
</evidence>
<feature type="disulfide bond" evidence="12">
    <location>
        <begin position="650"/>
        <end position="662"/>
    </location>
</feature>
<feature type="domain" description="Laminin IV type A" evidence="18">
    <location>
        <begin position="1692"/>
        <end position="1866"/>
    </location>
</feature>
<dbReference type="Gene3D" id="2.60.120.200">
    <property type="match status" value="6"/>
</dbReference>
<feature type="domain" description="Laminin EGF-like" evidence="17">
    <location>
        <begin position="1572"/>
        <end position="1619"/>
    </location>
</feature>
<dbReference type="FunFam" id="2.10.25.10:FF:000051">
    <property type="entry name" value="Laminin subunit alpha 4"/>
    <property type="match status" value="1"/>
</dbReference>
<dbReference type="Pfam" id="PF00052">
    <property type="entry name" value="Laminin_B"/>
    <property type="match status" value="1"/>
</dbReference>
<feature type="disulfide bond" evidence="12">
    <location>
        <begin position="604"/>
        <end position="616"/>
    </location>
</feature>
<evidence type="ECO:0000256" key="7">
    <source>
        <dbReference type="ARBA" id="ARBA00023054"/>
    </source>
</evidence>
<evidence type="ECO:0000259" key="16">
    <source>
        <dbReference type="PROSITE" id="PS50025"/>
    </source>
</evidence>
<dbReference type="InterPro" id="IPR008211">
    <property type="entry name" value="Laminin_N"/>
</dbReference>
<sequence length="3878" mass="426055">MLLSALLLLAAFGSTHAQVLVPPYTNLALGRRIEASSTCGELNGQPIKEMFCQIAGSNQYTPLNQYSYTAENDLSVFAELRMEKQSFVQGGQNCDFCEANSSYAHPASNMVDGMATWWQSPPLSRGMQYNQVNITIDLEQEFHVAYVWIQMANSPRPGSWILERSVDHGKTFTPWQYFAETPAECDRLFGRQTLQPILEDDTVICTHEYSGIHPMENAEIMINLLENRPGKLNFSHSAVLQNFSRATNVRLRLLRTKTLHGHLMDVTRRNDPTVTRRYFYAIKEIFMGGRCVCNGHADTCDILDVRRSRTLLCRCEHNTCGDQCERCCPGFEQKKWQRAKEGEQFVCEPCNCNGHSERCEYDAELDANHLSLDIHGNYEGGGRCLYCRDNTEGINCNKCSVGFYRPRGKFWNETDVCKPCNCDPKKHTGACAEESAKCECKPQFIGENCDQCAAGYYSPPECKPCECSLNGTLGDTCLPLDGQCPCKKNYAGVFCQSCAFGFTNLTAGCVECTCVETGSLNNNCSESTGQCVCKPNFGGLSCDVCADGYFDYPRCEYCDCDASGTEEGICNKTNGACLCKPGFAGERCDQCDKAFYGYPHCKPCMCNSIGSKVIECDPKSGDCPCYANFTGRQCDRCAAGYYDYPHCKPCSCLASGSKGMTCDNHGQCYCKPNFEGERCDQCKTNFYNFPICEECNCNPSGVVASFAGCDKVAPGELCTCRANVMGRICDQCKPTFWDLQYQHPEGCISCSCHLPGTVSMLNVCDPLNGQCFCKRQVAGRRCERCADGFYDLQSHSQLGCKPCECDIGGALGIGCDMHTGQCRCRPRIAGRACDKPIDNHYYPTLWHNKYEAEDGITPENRTVRFAIDESQFPKFSWRGFAVFSPIQEEVIIDVVVHRASLYRLLFHYVNPTSINIDAEVFLTPTYTHTQDVEQSVKATFAPTEMPTTVTFNTKQPFVLNPGRWRIRTKTKQRLFLDFVVLLPSEYYEGSLLMERVTEPCQAQSAHNSTCVDLLYPPLPVASRVDVSEDRTINEIAEDGSETVLDKVPIEILPAVIGPAAFVRADNRSRQVRIELDVSETDDYLLVLEYHNLEKTEYPLKTEVRQKDIAAIKGVAIIHHCPHATFCRELITSNGNPATVRLEGGLPATVTLTVGPMHEFGLASVNLVRLKDWSMDYLHQVPVCIRKEGQCVDQWYPPAPNAIVTEAESGANNKKAISAEKLPFVVGNAKNVQVMALDENQATVDIAGMVPAPGHYVFIVHYFNPDNTPLDNEVLLQNEQFYQDEVLSSNETIAYVPFSYCPSVSGCRALVHDKERPEVTQFWMDDKYTASFYFNTSQKGPIYIDSVTTVPYHSFSDSLMSPQPIDLSDDFVKECNAGNFENNPVNVSDYCREKVFSLTSEFNMAALSCDCNSHGSTSFSCEEYGGQCPCRPNVIGRRCDRCAPGHHSFPGIICQRKVNVSDYCREKVFSLTSEFNMAALSCDCNSHGSTSFSCEEYGGQCPCRPNVIGRRCDRCAPGHHSFPECFKCRCSDNHLCDERTGQCYCPPHVEGKQCDRCVPYAFGYDPLIGCQLCGCHPNGSEGGQLQCDPNNGQCLCKTNVGGRKCDNCLPGFYGFSHCYECACETKGTTDEICDETNALCKCKKNVIGDSCDACRPGTFDLRASNPDGCSECFCFGATDRCRSSYLPVSFISFDEEAWNVTDPDGEVTHSDGSVRYESKSEDAPKVVYFLAPLVIGQDYTSSYGLQFSFVISSHRGKQRARMSTAADVQLVGFNMTLDFWASEQPAHPETPFRVDVKLLPEYFLSASGGPVSRADLMLVLFDLRELRIKASYYEQCDSATVTEIQLEVARDDQNSVDSSFTAASVELCQCPAPYTGPSCQQCAAGYYRVSSGRYLGACVPCECNGHSGSCDAETGVCFDCQHETYGEHCELCREGFYGNATTGSPYSCLPCACPHPSASNNFALSCQVSETGILESCTCKPGYTSDRCERCDVGYFGEPLRMGGSCEECDCYGNNDLSVEGSCHPISGDCDLCMNNTDGRHCEYCKQWYYGDATDAKNCTECTCDQCGSSYCDNVSGKCVCKPLVQGSNCDRCVEDAWGFSRCQGCQMCNCALASSSPQCHETTGQCACMPGAIGLHCEACEYGYWNYGPFGCKKCDCEADLSLGTVCDVRTGQCHCQEGATGPRCDQCLPGYLRIPTYGCRSCDECVHSLNADADALLISIGMVNTSIGNVSTTALTGARLKRVETDMNALRPLVEDAIGPGTDIGIENLSGDVSARKTATNAVVIRANRSLDSLDTARVKLESIVDRTNKAAADAFDRVEVSTWVVNSLKNLASALTKGSSELDRQRWTNEAKMLLDRIRNTSESTESLEAVTKAYATATQTLVRLEERKNQSASQLTKCADAAKKAVLLAQYAVDYGVHLQNISNTVRDILARSNEKSLFGVKSLADGIEKDEQAIHAAIDEVEKINRSTEELTDEVTTLKKEIGNILNELNYTVTIFEEQVSGRRLFKRSFNVDKEAYTNRAHQLQAEAARLSGMFGAARLEAENAVEAANAYKELLKVLKEARAFAQNASANAHEAREFITGQATDAKSMKEESGNLLRSASDARKKTVNEIAVQRSSLEKKGAELKQNVEEQKTRIDALKGMFDDGEVMEKADKSETISKETKERIDKVTLSVSDIEPELLDFFNKSSDFISMATDSMQDLGAARNQVSQMVNVSSPTVAELQKLRNAAMNTSLAIRQCRERIDALKEKIALARDMANRIKLGVHFEKGSSLELPLPARVTRAAAYTSVEFFFRTTLRNGLLLFFGNEQGGAGTRAIPTDDYVAVELEGGHPRLVVDLGAGPLVITSNVDAADGNWRKISLERFGKTATLRVSSPNSASYEEEKTDTIKGPKSVLNLHQKMSRLFVGGIPHNANISHDVHNRDFIGDVEDVRILGESMGLWNAKSGGSVNVQGAGRRPLTSSMAVDELAVSFNGDGYVVQNLGVWNPRKQTIFSLNFQTYSPDGLLLYVGKDRDFMSLELQDGAVKLSFDFGSGVGKLVSTSNRYNDGKSHSVYVHRVERHAKLQVDSDDIVEGESPGTMFELSVTDVFYVGGIPSNVSARSAAVPLHGCVERVKLENDITDLSKATAAKDVQPGCPSRRVRVISLLSERSSASIPNVTLTGDIELTLRFKTNKPAGLLTSILSDEQEHILQARFEKGFVVVESDEGDDSVKTELSSASDGQWHFVTISKTPSKIRVDLDDLYTNEIDRSATSDKSHISSGSIHFGHLAGTEFNFEGCIGDVTYNNKLLDFADSMNKEVELTGCSMVDHITATYAPPLGTTTTKPRSLPPESVQQVLGETAAVKKEEPAEPLAFTEHPPSGMPNVRAADECALLKRPHGAREDSTGTRFGLSPSSRLEFDKPPGSFDRNSAFSVQLRATASNGIIMFATNNKHTDHLALYLVNGIVHFAYNSGSGQAILKANRSILDDEWHNVRAEREGIAGTLYIDDVMEANGQSPVGTDAIDTQPPIYIGGVPTALIPFATKILPGTKSVFGGCLREFKLNDKKFDVPALEVGTVPCSQYTEEGLYFGREGGYVTLSKELTAILKANRSILDDEWHNVRAEREGIAGTLYIDDVMEANGQSPVGTDAIDTQPPIYIGGVPTALIPFATKILPGTKSVFGGCLREFKLNDKKFDVPALEVGTVPCSQYTEEGLYFGREGGYVTLSKELTVGSSFIVELEVRPRTKTGVLLSVGVLEFLTVQFLNGTIKFTVDNGGGAETVLFVPPSTNALCDGHWHHIKLYKTKNLMTLTVDGKSKLHIMKKGKKTDTNTKDPLYLGGVPKGAKPKGLDTVDGFVGCVRVLNMGKKPRKRKNVDISQIPAYGDVQRNSCPVN</sequence>
<dbReference type="Pfam" id="PF06009">
    <property type="entry name" value="Laminin_II"/>
    <property type="match status" value="1"/>
</dbReference>
<keyword evidence="2" id="KW-0964">Secreted</keyword>
<dbReference type="GO" id="GO:0016477">
    <property type="term" value="P:cell migration"/>
    <property type="evidence" value="ECO:0007669"/>
    <property type="project" value="UniProtKB-ARBA"/>
</dbReference>
<organism evidence="20 21">
    <name type="scientific">Toxocara canis</name>
    <name type="common">Canine roundworm</name>
    <dbReference type="NCBI Taxonomy" id="6265"/>
    <lineage>
        <taxon>Eukaryota</taxon>
        <taxon>Metazoa</taxon>
        <taxon>Ecdysozoa</taxon>
        <taxon>Nematoda</taxon>
        <taxon>Chromadorea</taxon>
        <taxon>Rhabditida</taxon>
        <taxon>Spirurina</taxon>
        <taxon>Ascaridomorpha</taxon>
        <taxon>Ascaridoidea</taxon>
        <taxon>Toxocaridae</taxon>
        <taxon>Toxocara</taxon>
    </lineage>
</organism>
<comment type="caution">
    <text evidence="12">Lacks conserved residue(s) required for the propagation of feature annotation.</text>
</comment>
<feature type="disulfide bond" evidence="12">
    <location>
        <begin position="2155"/>
        <end position="2167"/>
    </location>
</feature>
<evidence type="ECO:0000256" key="11">
    <source>
        <dbReference type="ARBA" id="ARBA00065619"/>
    </source>
</evidence>
<feature type="disulfide bond" evidence="12">
    <location>
        <begin position="606"/>
        <end position="623"/>
    </location>
</feature>
<dbReference type="PROSITE" id="PS51117">
    <property type="entry name" value="LAMININ_NTER"/>
    <property type="match status" value="1"/>
</dbReference>
<feature type="disulfide bond" evidence="12">
    <location>
        <begin position="1483"/>
        <end position="1500"/>
    </location>
</feature>
<dbReference type="FunFam" id="2.10.25.10:FF:000034">
    <property type="entry name" value="Laminin subunit alpha 3"/>
    <property type="match status" value="2"/>
</dbReference>
<feature type="domain" description="Laminin EGF-like" evidence="17">
    <location>
        <begin position="1481"/>
        <end position="1526"/>
    </location>
</feature>
<feature type="disulfide bond" evidence="12">
    <location>
        <begin position="1429"/>
        <end position="1438"/>
    </location>
</feature>
<feature type="coiled-coil region" evidence="13">
    <location>
        <begin position="2734"/>
        <end position="2761"/>
    </location>
</feature>
<dbReference type="PROSITE" id="PS50025">
    <property type="entry name" value="LAM_G_DOMAIN"/>
    <property type="match status" value="5"/>
</dbReference>
<comment type="caution">
    <text evidence="20">The sequence shown here is derived from an EMBL/GenBank/DDBJ whole genome shotgun (WGS) entry which is preliminary data.</text>
</comment>
<feature type="chain" id="PRO_5002077585" evidence="15">
    <location>
        <begin position="18"/>
        <end position="3878"/>
    </location>
</feature>
<feature type="disulfide bond" evidence="12">
    <location>
        <begin position="2128"/>
        <end position="2137"/>
    </location>
</feature>
<evidence type="ECO:0000256" key="6">
    <source>
        <dbReference type="ARBA" id="ARBA00022869"/>
    </source>
</evidence>
<evidence type="ECO:0000256" key="2">
    <source>
        <dbReference type="ARBA" id="ARBA00022525"/>
    </source>
</evidence>
<feature type="domain" description="Laminin EGF-like" evidence="17">
    <location>
        <begin position="2108"/>
        <end position="2154"/>
    </location>
</feature>
<feature type="disulfide bond" evidence="12">
    <location>
        <begin position="2176"/>
        <end position="2185"/>
    </location>
</feature>
<feature type="disulfide bond" evidence="12">
    <location>
        <begin position="1620"/>
        <end position="1632"/>
    </location>
</feature>
<dbReference type="Pfam" id="PF24973">
    <property type="entry name" value="EGF_LMN_ATRN"/>
    <property type="match status" value="1"/>
</dbReference>
<dbReference type="SMART" id="SM00281">
    <property type="entry name" value="LamB"/>
    <property type="match status" value="1"/>
</dbReference>
<dbReference type="PRINTS" id="PR00011">
    <property type="entry name" value="EGFLAMININ"/>
</dbReference>
<feature type="domain" description="Laminin G" evidence="16">
    <location>
        <begin position="2972"/>
        <end position="3141"/>
    </location>
</feature>
<dbReference type="SUPFAM" id="SSF49899">
    <property type="entry name" value="Concanavalin A-like lectins/glucanases"/>
    <property type="match status" value="6"/>
</dbReference>
<dbReference type="SMART" id="SM00181">
    <property type="entry name" value="EGF"/>
    <property type="match status" value="17"/>
</dbReference>
<evidence type="ECO:0000256" key="12">
    <source>
        <dbReference type="PROSITE-ProRule" id="PRU00460"/>
    </source>
</evidence>
<dbReference type="FunFam" id="2.10.25.10:FF:000011">
    <property type="entry name" value="Cadherin EGF LAG seven-pass G-type receptor"/>
    <property type="match status" value="2"/>
</dbReference>
<feature type="domain" description="Laminin EGF-like" evidence="17">
    <location>
        <begin position="1408"/>
        <end position="1455"/>
    </location>
</feature>
<feature type="domain" description="Laminin EGF-like" evidence="17">
    <location>
        <begin position="1900"/>
        <end position="1949"/>
    </location>
</feature>
<dbReference type="PROSITE" id="PS50027">
    <property type="entry name" value="EGF_LAM_2"/>
    <property type="match status" value="17"/>
</dbReference>
<feature type="disulfide bond" evidence="12">
    <location>
        <begin position="1408"/>
        <end position="1420"/>
    </location>
</feature>
<feature type="disulfide bond" evidence="12">
    <location>
        <begin position="512"/>
        <end position="524"/>
    </location>
</feature>
<dbReference type="Gene3D" id="2.60.120.260">
    <property type="entry name" value="Galactose-binding domain-like"/>
    <property type="match status" value="1"/>
</dbReference>
<dbReference type="PROSITE" id="PS51115">
    <property type="entry name" value="LAMININ_IVA"/>
    <property type="match status" value="1"/>
</dbReference>
<feature type="disulfide bond" evidence="12">
    <location>
        <begin position="1544"/>
        <end position="1553"/>
    </location>
</feature>
<feature type="domain" description="Laminin EGF-like" evidence="17">
    <location>
        <begin position="604"/>
        <end position="649"/>
    </location>
</feature>
<dbReference type="Pfam" id="PF00053">
    <property type="entry name" value="EGF_laminin"/>
    <property type="match status" value="20"/>
</dbReference>
<feature type="disulfide bond" evidence="12">
    <location>
        <begin position="440"/>
        <end position="449"/>
    </location>
</feature>
<dbReference type="InterPro" id="IPR050440">
    <property type="entry name" value="Laminin/Netrin_ECM"/>
</dbReference>
<comment type="subcellular location">
    <subcellularLocation>
        <location evidence="1">Secreted</location>
        <location evidence="1">Extracellular space</location>
        <location evidence="1">Extracellular matrix</location>
        <location evidence="1">Basement membrane</location>
    </subcellularLocation>
</comment>
<feature type="domain" description="Laminin EGF-like" evidence="17">
    <location>
        <begin position="512"/>
        <end position="557"/>
    </location>
</feature>
<reference evidence="20 21" key="1">
    <citation type="submission" date="2014-11" db="EMBL/GenBank/DDBJ databases">
        <title>Genetic blueprint of the zoonotic pathogen Toxocara canis.</title>
        <authorList>
            <person name="Zhu X.-Q."/>
            <person name="Korhonen P.K."/>
            <person name="Cai H."/>
            <person name="Young N.D."/>
            <person name="Nejsum P."/>
            <person name="von Samson-Himmelstjerna G."/>
            <person name="Boag P.R."/>
            <person name="Tan P."/>
            <person name="Li Q."/>
            <person name="Min J."/>
            <person name="Yang Y."/>
            <person name="Wang X."/>
            <person name="Fang X."/>
            <person name="Hall R.S."/>
            <person name="Hofmann A."/>
            <person name="Sternberg P.W."/>
            <person name="Jex A.R."/>
            <person name="Gasser R.B."/>
        </authorList>
    </citation>
    <scope>NUCLEOTIDE SEQUENCE [LARGE SCALE GENOMIC DNA]</scope>
    <source>
        <strain evidence="20">PN_DK_2014</strain>
    </source>
</reference>
<dbReference type="GO" id="GO:0009888">
    <property type="term" value="P:tissue development"/>
    <property type="evidence" value="ECO:0007669"/>
    <property type="project" value="TreeGrafter"/>
</dbReference>
<dbReference type="InterPro" id="IPR010307">
    <property type="entry name" value="Laminin_dom_II"/>
</dbReference>
<dbReference type="Pfam" id="PF02210">
    <property type="entry name" value="Laminin_G_2"/>
    <property type="match status" value="5"/>
</dbReference>
<feature type="domain" description="Laminin EGF-like" evidence="17">
    <location>
        <begin position="2155"/>
        <end position="2202"/>
    </location>
</feature>
<dbReference type="FunFam" id="2.10.25.10:FF:000082">
    <property type="entry name" value="Laminin subunit alpha 1"/>
    <property type="match status" value="1"/>
</dbReference>
<evidence type="ECO:0000256" key="4">
    <source>
        <dbReference type="ARBA" id="ARBA00022729"/>
    </source>
</evidence>
<feature type="disulfide bond" evidence="12">
    <location>
        <begin position="2080"/>
        <end position="2089"/>
    </location>
</feature>
<keyword evidence="7 13" id="KW-0175">Coiled coil</keyword>
<feature type="domain" description="Laminin G" evidence="16">
    <location>
        <begin position="2768"/>
        <end position="2959"/>
    </location>
</feature>
<evidence type="ECO:0000256" key="13">
    <source>
        <dbReference type="SAM" id="Coils"/>
    </source>
</evidence>
<evidence type="ECO:0000256" key="10">
    <source>
        <dbReference type="ARBA" id="ARBA00023292"/>
    </source>
</evidence>
<dbReference type="FunFam" id="2.10.25.10:FF:000090">
    <property type="entry name" value="laminin subunit alpha"/>
    <property type="match status" value="1"/>
</dbReference>
<dbReference type="InterPro" id="IPR056863">
    <property type="entry name" value="LMN_ATRN_NET-like_EGF"/>
</dbReference>
<feature type="disulfide bond" evidence="12">
    <location>
        <begin position="2157"/>
        <end position="2174"/>
    </location>
</feature>
<dbReference type="FunFam" id="2.10.25.10:FF:000189">
    <property type="entry name" value="Laminin subunit alpha 2"/>
    <property type="match status" value="1"/>
</dbReference>
<dbReference type="FunFam" id="2.10.25.10:FF:000069">
    <property type="entry name" value="Laminin subunit alpha 1"/>
    <property type="match status" value="1"/>
</dbReference>
<feature type="coiled-coil region" evidence="13">
    <location>
        <begin position="2518"/>
        <end position="2573"/>
    </location>
</feature>
<feature type="domain" description="Laminin EGF-like" evidence="17">
    <location>
        <begin position="1620"/>
        <end position="1670"/>
    </location>
</feature>
<dbReference type="OMA" id="GECKCLT"/>
<dbReference type="GO" id="GO:0006950">
    <property type="term" value="P:response to stress"/>
    <property type="evidence" value="ECO:0007669"/>
    <property type="project" value="UniProtKB-ARBA"/>
</dbReference>
<dbReference type="PANTHER" id="PTHR10574:SF406">
    <property type="entry name" value="LAMININ SUBUNIT ALPHA 5"/>
    <property type="match status" value="1"/>
</dbReference>
<dbReference type="CDD" id="cd00055">
    <property type="entry name" value="EGF_Lam"/>
    <property type="match status" value="22"/>
</dbReference>
<dbReference type="Pfam" id="PF00055">
    <property type="entry name" value="Laminin_N"/>
    <property type="match status" value="1"/>
</dbReference>
<dbReference type="FunFam" id="2.60.120.260:FF:000092">
    <property type="entry name" value="Laminin subunit alpha-3"/>
    <property type="match status" value="1"/>
</dbReference>
<dbReference type="FunFam" id="2.10.25.10:FF:000083">
    <property type="entry name" value="Laminin subunit alpha"/>
    <property type="match status" value="1"/>
</dbReference>
<feature type="disulfide bond" evidence="12">
    <location>
        <begin position="773"/>
        <end position="782"/>
    </location>
</feature>
<keyword evidence="5" id="KW-0677">Repeat</keyword>
<keyword evidence="3" id="KW-0272">Extracellular matrix</keyword>
<dbReference type="EMBL" id="JPKZ01003252">
    <property type="protein sequence ID" value="KHN72422.1"/>
    <property type="molecule type" value="Genomic_DNA"/>
</dbReference>
<dbReference type="CDD" id="cd00110">
    <property type="entry name" value="LamG"/>
    <property type="match status" value="5"/>
</dbReference>
<feature type="domain" description="Laminin G" evidence="16">
    <location>
        <begin position="3391"/>
        <end position="3564"/>
    </location>
</feature>
<feature type="domain" description="Laminin EGF-like" evidence="17">
    <location>
        <begin position="750"/>
        <end position="802"/>
    </location>
</feature>
<dbReference type="FunFam" id="2.10.25.10:FF:000388">
    <property type="entry name" value="Laminin subunit alpha"/>
    <property type="match status" value="1"/>
</dbReference>
<feature type="disulfide bond" evidence="12">
    <location>
        <begin position="1481"/>
        <end position="1493"/>
    </location>
</feature>
<dbReference type="FunFam" id="2.10.25.10:FF:000106">
    <property type="entry name" value="Heparan sulfate proteoglycan 2"/>
    <property type="match status" value="1"/>
</dbReference>
<evidence type="ECO:0000259" key="19">
    <source>
        <dbReference type="PROSITE" id="PS51117"/>
    </source>
</evidence>
<keyword evidence="4 15" id="KW-0732">Signal</keyword>
<feature type="coiled-coil region" evidence="13">
    <location>
        <begin position="2451"/>
        <end position="2492"/>
    </location>
</feature>
<feature type="disulfide bond" evidence="12">
    <location>
        <begin position="670"/>
        <end position="679"/>
    </location>
</feature>
<dbReference type="Proteomes" id="UP000031036">
    <property type="component" value="Unassembled WGS sequence"/>
</dbReference>
<dbReference type="FunFam" id="2.10.25.10:FF:000188">
    <property type="entry name" value="Laminin subunit gamma 2"/>
    <property type="match status" value="1"/>
</dbReference>
<feature type="disulfide bond" evidence="12">
    <location>
        <begin position="465"/>
        <end position="477"/>
    </location>
</feature>
<feature type="disulfide bond" evidence="12">
    <location>
        <begin position="1641"/>
        <end position="1650"/>
    </location>
</feature>
<evidence type="ECO:0000256" key="3">
    <source>
        <dbReference type="ARBA" id="ARBA00022530"/>
    </source>
</evidence>
<evidence type="ECO:0000259" key="18">
    <source>
        <dbReference type="PROSITE" id="PS51115"/>
    </source>
</evidence>
<feature type="disulfide bond" evidence="12">
    <location>
        <begin position="467"/>
        <end position="484"/>
    </location>
</feature>
<feature type="disulfide bond" evidence="12">
    <location>
        <begin position="1919"/>
        <end position="1928"/>
    </location>
</feature>
<dbReference type="OrthoDB" id="10011303at2759"/>
<feature type="disulfide bond" evidence="12">
    <location>
        <begin position="1502"/>
        <end position="1511"/>
    </location>
</feature>
<feature type="domain" description="Laminin N-terminal" evidence="19">
    <location>
        <begin position="16"/>
        <end position="290"/>
    </location>
</feature>
<keyword evidence="21" id="KW-1185">Reference proteome</keyword>
<evidence type="ECO:0000256" key="15">
    <source>
        <dbReference type="SAM" id="SignalP"/>
    </source>
</evidence>
<evidence type="ECO:0000256" key="14">
    <source>
        <dbReference type="SAM" id="MobiDB-lite"/>
    </source>
</evidence>
<dbReference type="PANTHER" id="PTHR10574">
    <property type="entry name" value="NETRIN/LAMININ-RELATED"/>
    <property type="match status" value="1"/>
</dbReference>
<dbReference type="PROSITE" id="PS01248">
    <property type="entry name" value="EGF_LAM_1"/>
    <property type="match status" value="7"/>
</dbReference>
<dbReference type="SMART" id="SM00282">
    <property type="entry name" value="LamG"/>
    <property type="match status" value="6"/>
</dbReference>
<feature type="region of interest" description="Disordered" evidence="14">
    <location>
        <begin position="3383"/>
        <end position="3409"/>
    </location>
</feature>
<dbReference type="InterPro" id="IPR000742">
    <property type="entry name" value="EGF"/>
</dbReference>
<protein>
    <submittedName>
        <fullName evidence="20">Laminin-like protein epi-1</fullName>
    </submittedName>
</protein>
<feature type="disulfide bond" evidence="12">
    <location>
        <begin position="558"/>
        <end position="570"/>
    </location>
</feature>
<feature type="disulfide bond" evidence="12">
    <location>
        <begin position="1595"/>
        <end position="1604"/>
    </location>
</feature>
<accession>A0A0B2UTI6</accession>
<feature type="signal peptide" evidence="15">
    <location>
        <begin position="1"/>
        <end position="17"/>
    </location>
</feature>
<evidence type="ECO:0000256" key="8">
    <source>
        <dbReference type="ARBA" id="ARBA00023157"/>
    </source>
</evidence>
<evidence type="ECO:0000259" key="17">
    <source>
        <dbReference type="PROSITE" id="PS50027"/>
    </source>
</evidence>
<dbReference type="GO" id="GO:0009887">
    <property type="term" value="P:animal organ morphogenesis"/>
    <property type="evidence" value="ECO:0007669"/>
    <property type="project" value="TreeGrafter"/>
</dbReference>
<dbReference type="FunFam" id="2.10.25.10:FF:000407">
    <property type="entry name" value="Laminin subunit alpha-3"/>
    <property type="match status" value="1"/>
</dbReference>
<dbReference type="GO" id="GO:0040017">
    <property type="term" value="P:positive regulation of locomotion"/>
    <property type="evidence" value="ECO:0007669"/>
    <property type="project" value="UniProtKB-ARBA"/>
</dbReference>